<dbReference type="Gene3D" id="1.10.1200.10">
    <property type="entry name" value="ACP-like"/>
    <property type="match status" value="1"/>
</dbReference>
<dbReference type="GO" id="GO:0005737">
    <property type="term" value="C:cytoplasm"/>
    <property type="evidence" value="ECO:0007669"/>
    <property type="project" value="TreeGrafter"/>
</dbReference>
<dbReference type="GO" id="GO:0044550">
    <property type="term" value="P:secondary metabolite biosynthetic process"/>
    <property type="evidence" value="ECO:0007669"/>
    <property type="project" value="TreeGrafter"/>
</dbReference>
<dbReference type="SMART" id="SM00823">
    <property type="entry name" value="PKS_PP"/>
    <property type="match status" value="1"/>
</dbReference>
<dbReference type="InterPro" id="IPR010071">
    <property type="entry name" value="AA_adenyl_dom"/>
</dbReference>
<sequence>MNQTELFQLKAAAFEKVKEREYWTAALSGTQPDCRIPHLSQNLVQKDEEASLTFTFPTQLEHDILKASEESDLRMFIILMTVAFVLLHRYSGKSELLAAAPVLKQTNKQTAINDILPLKAEIEPEMNFRECLYRVKEAFQQAAAHQNYPVKLLLNELSPVQKADRNHFGVALALENIHEPATLKEMNADLLISIRHNEGRTSGKIRWNLRHYHRKTAERLSNHFCTLAEQALTNPEQAIGDLGFLSGEELHQIMTVFNDTEQPYPADKSIVDLFRETAVQNPDHPAVVYENVRYTYQEADELSDRMSACLREQGVRHDEPIGLMVHRSAEMVIAILGILKSGCPYLPIDVHLPAERIRYMVENSGTKLVVANSDHRFTVQNEKILLLEEMLQFSERSVPPNRSSAPSSKDLAYVLYTSGTTGKPKGVMIGHRQVVNLVYGLNSRHFSGLEQDHLNVGMLASHIFDASVQTMFPALLLGHTLCIAPDSARMDGRELWSFYEKNHIHISDATPSHLRLMVKAVLESEPHRAEELKLLLVGGEALTPQLVNQFLHTFGEKRPVMTNNYGPTECSVQSSSFTIPESWNEDVIPIGRPMPNEQIYILDDCGCPVPIGVYGELCIAGNGVGRGYIHQPELTAQRFTTLPDISADMLYRTGDLARWRPDGLLEFLGRNDSQVKIRGYRVELGEIKQSLLDFQRSGQRIHDAVVVPIEKGAQDQYLCAYVISDLPLKQREIREYLAEKLPGYMIPRRLIRMEKFPMNFSGKLDYGALPDPAEHQESDEHTIKAHNETEKKLIGIFAAILNMPESEISMEDNFFDIGGNSFNIVELSNKIKERFNRELSVLQLFQFTSVSAIAAQLDRQAGEPGAPAESEREEEESSELENVAHLLGGIGDE</sequence>
<feature type="region of interest" description="Disordered" evidence="4">
    <location>
        <begin position="858"/>
        <end position="893"/>
    </location>
</feature>
<keyword evidence="3" id="KW-0597">Phosphoprotein</keyword>
<dbReference type="Pfam" id="PF13193">
    <property type="entry name" value="AMP-binding_C"/>
    <property type="match status" value="1"/>
</dbReference>
<name>A0A5M8RHI8_9BACI</name>
<dbReference type="FunFam" id="3.40.50.980:FF:000001">
    <property type="entry name" value="Non-ribosomal peptide synthetase"/>
    <property type="match status" value="1"/>
</dbReference>
<dbReference type="RefSeq" id="WP_148958403.1">
    <property type="nucleotide sequence ID" value="NZ_QSND01000005.1"/>
</dbReference>
<evidence type="ECO:0000256" key="4">
    <source>
        <dbReference type="SAM" id="MobiDB-lite"/>
    </source>
</evidence>
<dbReference type="Gene3D" id="2.30.38.10">
    <property type="entry name" value="Luciferase, Domain 3"/>
    <property type="match status" value="1"/>
</dbReference>
<dbReference type="NCBIfam" id="TIGR01733">
    <property type="entry name" value="AA-adenyl-dom"/>
    <property type="match status" value="1"/>
</dbReference>
<dbReference type="SUPFAM" id="SSF56801">
    <property type="entry name" value="Acetyl-CoA synthetase-like"/>
    <property type="match status" value="1"/>
</dbReference>
<keyword evidence="2" id="KW-0596">Phosphopantetheine</keyword>
<evidence type="ECO:0000313" key="7">
    <source>
        <dbReference type="Proteomes" id="UP000324326"/>
    </source>
</evidence>
<dbReference type="InterPro" id="IPR045851">
    <property type="entry name" value="AMP-bd_C_sf"/>
</dbReference>
<dbReference type="GO" id="GO:0003824">
    <property type="term" value="F:catalytic activity"/>
    <property type="evidence" value="ECO:0007669"/>
    <property type="project" value="InterPro"/>
</dbReference>
<dbReference type="SUPFAM" id="SSF52777">
    <property type="entry name" value="CoA-dependent acyltransferases"/>
    <property type="match status" value="1"/>
</dbReference>
<evidence type="ECO:0000256" key="2">
    <source>
        <dbReference type="ARBA" id="ARBA00022450"/>
    </source>
</evidence>
<dbReference type="Gene3D" id="3.40.50.980">
    <property type="match status" value="2"/>
</dbReference>
<dbReference type="Pfam" id="PF00668">
    <property type="entry name" value="Condensation"/>
    <property type="match status" value="1"/>
</dbReference>
<dbReference type="SUPFAM" id="SSF47336">
    <property type="entry name" value="ACP-like"/>
    <property type="match status" value="1"/>
</dbReference>
<organism evidence="6 7">
    <name type="scientific">Bacillus swezeyi</name>
    <dbReference type="NCBI Taxonomy" id="1925020"/>
    <lineage>
        <taxon>Bacteria</taxon>
        <taxon>Bacillati</taxon>
        <taxon>Bacillota</taxon>
        <taxon>Bacilli</taxon>
        <taxon>Bacillales</taxon>
        <taxon>Bacillaceae</taxon>
        <taxon>Bacillus</taxon>
    </lineage>
</organism>
<dbReference type="InterPro" id="IPR020806">
    <property type="entry name" value="PKS_PP-bd"/>
</dbReference>
<dbReference type="AlphaFoldDB" id="A0A5M8RHI8"/>
<accession>A0A5M8RHI8</accession>
<dbReference type="Gene3D" id="3.30.300.30">
    <property type="match status" value="1"/>
</dbReference>
<dbReference type="EMBL" id="QSND01000005">
    <property type="protein sequence ID" value="KAA6447679.1"/>
    <property type="molecule type" value="Genomic_DNA"/>
</dbReference>
<gene>
    <name evidence="6" type="ORF">DX927_20685</name>
</gene>
<dbReference type="InterPro" id="IPR020845">
    <property type="entry name" value="AMP-binding_CS"/>
</dbReference>
<evidence type="ECO:0000259" key="5">
    <source>
        <dbReference type="PROSITE" id="PS50075"/>
    </source>
</evidence>
<evidence type="ECO:0000256" key="1">
    <source>
        <dbReference type="ARBA" id="ARBA00006432"/>
    </source>
</evidence>
<dbReference type="InterPro" id="IPR000873">
    <property type="entry name" value="AMP-dep_synth/lig_dom"/>
</dbReference>
<feature type="domain" description="Carrier" evidence="5">
    <location>
        <begin position="784"/>
        <end position="861"/>
    </location>
</feature>
<protein>
    <submittedName>
        <fullName evidence="6">Amino acid adenylation domain-containing protein</fullName>
    </submittedName>
</protein>
<reference evidence="6 7" key="1">
    <citation type="submission" date="2018-08" db="EMBL/GenBank/DDBJ databases">
        <title>Bacillus phenotypic plasticity.</title>
        <authorList>
            <person name="Hurtado E."/>
        </authorList>
    </citation>
    <scope>NUCLEOTIDE SEQUENCE [LARGE SCALE GENOMIC DNA]</scope>
    <source>
        <strain evidence="6 7">427</strain>
    </source>
</reference>
<dbReference type="InterPro" id="IPR020459">
    <property type="entry name" value="AMP-binding"/>
</dbReference>
<dbReference type="PROSITE" id="PS50075">
    <property type="entry name" value="CARRIER"/>
    <property type="match status" value="1"/>
</dbReference>
<dbReference type="CDD" id="cd05930">
    <property type="entry name" value="A_NRPS"/>
    <property type="match status" value="1"/>
</dbReference>
<dbReference type="InterPro" id="IPR009081">
    <property type="entry name" value="PP-bd_ACP"/>
</dbReference>
<dbReference type="PRINTS" id="PR00154">
    <property type="entry name" value="AMPBINDING"/>
</dbReference>
<dbReference type="InterPro" id="IPR036736">
    <property type="entry name" value="ACP-like_sf"/>
</dbReference>
<dbReference type="Pfam" id="PF00550">
    <property type="entry name" value="PP-binding"/>
    <property type="match status" value="1"/>
</dbReference>
<dbReference type="Pfam" id="PF00501">
    <property type="entry name" value="AMP-binding"/>
    <property type="match status" value="1"/>
</dbReference>
<evidence type="ECO:0000256" key="3">
    <source>
        <dbReference type="ARBA" id="ARBA00022553"/>
    </source>
</evidence>
<dbReference type="Gene3D" id="3.30.559.30">
    <property type="entry name" value="Nonribosomal peptide synthetase, condensation domain"/>
    <property type="match status" value="1"/>
</dbReference>
<dbReference type="GO" id="GO:0043041">
    <property type="term" value="P:amino acid activation for nonribosomal peptide biosynthetic process"/>
    <property type="evidence" value="ECO:0007669"/>
    <property type="project" value="TreeGrafter"/>
</dbReference>
<dbReference type="PROSITE" id="PS00455">
    <property type="entry name" value="AMP_BINDING"/>
    <property type="match status" value="1"/>
</dbReference>
<dbReference type="Proteomes" id="UP000324326">
    <property type="component" value="Unassembled WGS sequence"/>
</dbReference>
<proteinExistence type="inferred from homology"/>
<comment type="similarity">
    <text evidence="1">Belongs to the ATP-dependent AMP-binding enzyme family.</text>
</comment>
<dbReference type="InterPro" id="IPR001242">
    <property type="entry name" value="Condensation_dom"/>
</dbReference>
<dbReference type="PANTHER" id="PTHR45527:SF1">
    <property type="entry name" value="FATTY ACID SYNTHASE"/>
    <property type="match status" value="1"/>
</dbReference>
<comment type="caution">
    <text evidence="6">The sequence shown here is derived from an EMBL/GenBank/DDBJ whole genome shotgun (WGS) entry which is preliminary data.</text>
</comment>
<dbReference type="PANTHER" id="PTHR45527">
    <property type="entry name" value="NONRIBOSOMAL PEPTIDE SYNTHETASE"/>
    <property type="match status" value="1"/>
</dbReference>
<dbReference type="GO" id="GO:0031177">
    <property type="term" value="F:phosphopantetheine binding"/>
    <property type="evidence" value="ECO:0007669"/>
    <property type="project" value="InterPro"/>
</dbReference>
<evidence type="ECO:0000313" key="6">
    <source>
        <dbReference type="EMBL" id="KAA6447679.1"/>
    </source>
</evidence>
<dbReference type="InterPro" id="IPR025110">
    <property type="entry name" value="AMP-bd_C"/>
</dbReference>